<dbReference type="InterPro" id="IPR038720">
    <property type="entry name" value="YprB_RNase_H-like_dom"/>
</dbReference>
<keyword evidence="2" id="KW-0378">Hydrolase</keyword>
<dbReference type="AlphaFoldDB" id="A8MHS7"/>
<dbReference type="RefSeq" id="WP_012159671.1">
    <property type="nucleotide sequence ID" value="NC_009922.1"/>
</dbReference>
<organism evidence="2 3">
    <name type="scientific">Alkaliphilus oremlandii (strain OhILAs)</name>
    <name type="common">Clostridium oremlandii (strain OhILAs)</name>
    <dbReference type="NCBI Taxonomy" id="350688"/>
    <lineage>
        <taxon>Bacteria</taxon>
        <taxon>Bacillati</taxon>
        <taxon>Bacillota</taxon>
        <taxon>Clostridia</taxon>
        <taxon>Peptostreptococcales</taxon>
        <taxon>Natronincolaceae</taxon>
        <taxon>Alkaliphilus</taxon>
    </lineage>
</organism>
<sequence>MKIKTFELNENTYLPNPLLNIFNSGDYCIIDIETMGLSRQYHEVVLIGVLFNKNNQIVIKQFFAEKPKEEILILKEFAALYQSFSYVITYNGAAFDIPFLKHRFKYHNLEWHFDDLTHIDVLQCLRKDTLKSQLENLKLKTVERFLGIYRTDTISGQDSVLLYKEYVKNPSPSLEKTILLHNYEDIYYLNKLLHIFNHVQIEKNNLIGNRIQVIHHSETIDFVFFPKDVLIKGNLLFIKGSTKCQKKLLDVIYYGSEFKFEWSPSSGEFCIEIQLYEGYLPSGEKCTYINRKDFNLFEDVLKEKQLHNGDLLTDQLMILAVNGRMNVDLITHLISNILNSILNEQ</sequence>
<dbReference type="KEGG" id="aoe:Clos_1819"/>
<evidence type="ECO:0000313" key="2">
    <source>
        <dbReference type="EMBL" id="ABW19359.1"/>
    </source>
</evidence>
<accession>A8MHS7</accession>
<dbReference type="Pfam" id="PF13482">
    <property type="entry name" value="RNase_H_2"/>
    <property type="match status" value="1"/>
</dbReference>
<reference evidence="3" key="1">
    <citation type="submission" date="2007-10" db="EMBL/GenBank/DDBJ databases">
        <title>Complete genome of Alkaliphilus oremlandii OhILAs.</title>
        <authorList>
            <person name="Copeland A."/>
            <person name="Lucas S."/>
            <person name="Lapidus A."/>
            <person name="Barry K."/>
            <person name="Detter J.C."/>
            <person name="Glavina del Rio T."/>
            <person name="Hammon N."/>
            <person name="Israni S."/>
            <person name="Dalin E."/>
            <person name="Tice H."/>
            <person name="Pitluck S."/>
            <person name="Chain P."/>
            <person name="Malfatti S."/>
            <person name="Shin M."/>
            <person name="Vergez L."/>
            <person name="Schmutz J."/>
            <person name="Larimer F."/>
            <person name="Land M."/>
            <person name="Hauser L."/>
            <person name="Kyrpides N."/>
            <person name="Mikhailova N."/>
            <person name="Stolz J.F."/>
            <person name="Dawson A."/>
            <person name="Fisher E."/>
            <person name="Crable B."/>
            <person name="Perera E."/>
            <person name="Lisak J."/>
            <person name="Ranganathan M."/>
            <person name="Basu P."/>
            <person name="Richardson P."/>
        </authorList>
    </citation>
    <scope>NUCLEOTIDE SEQUENCE [LARGE SCALE GENOMIC DNA]</scope>
    <source>
        <strain evidence="3">OhILAs</strain>
    </source>
</reference>
<name>A8MHS7_ALKOO</name>
<dbReference type="Gene3D" id="3.30.420.10">
    <property type="entry name" value="Ribonuclease H-like superfamily/Ribonuclease H"/>
    <property type="match status" value="1"/>
</dbReference>
<dbReference type="InterPro" id="IPR012337">
    <property type="entry name" value="RNaseH-like_sf"/>
</dbReference>
<feature type="domain" description="YprB ribonuclease H-like" evidence="1">
    <location>
        <begin position="29"/>
        <end position="194"/>
    </location>
</feature>
<dbReference type="EMBL" id="CP000853">
    <property type="protein sequence ID" value="ABW19359.1"/>
    <property type="molecule type" value="Genomic_DNA"/>
</dbReference>
<protein>
    <submittedName>
        <fullName evidence="2">Exonuclease-like protein</fullName>
    </submittedName>
</protein>
<dbReference type="SUPFAM" id="SSF53098">
    <property type="entry name" value="Ribonuclease H-like"/>
    <property type="match status" value="1"/>
</dbReference>
<dbReference type="HOGENOM" id="CLU_047529_1_0_9"/>
<dbReference type="Proteomes" id="UP000000269">
    <property type="component" value="Chromosome"/>
</dbReference>
<dbReference type="eggNOG" id="COG3359">
    <property type="taxonomic scope" value="Bacteria"/>
</dbReference>
<keyword evidence="2" id="KW-0269">Exonuclease</keyword>
<proteinExistence type="predicted"/>
<dbReference type="PANTHER" id="PTHR38462">
    <property type="entry name" value="EXONUCLEASE-LIKE PROTEIN"/>
    <property type="match status" value="1"/>
</dbReference>
<evidence type="ECO:0000259" key="1">
    <source>
        <dbReference type="Pfam" id="PF13482"/>
    </source>
</evidence>
<dbReference type="GO" id="GO:0003676">
    <property type="term" value="F:nucleic acid binding"/>
    <property type="evidence" value="ECO:0007669"/>
    <property type="project" value="InterPro"/>
</dbReference>
<dbReference type="GO" id="GO:0004527">
    <property type="term" value="F:exonuclease activity"/>
    <property type="evidence" value="ECO:0007669"/>
    <property type="project" value="UniProtKB-KW"/>
</dbReference>
<evidence type="ECO:0000313" key="3">
    <source>
        <dbReference type="Proteomes" id="UP000000269"/>
    </source>
</evidence>
<dbReference type="STRING" id="350688.Clos_1819"/>
<dbReference type="OrthoDB" id="9790530at2"/>
<gene>
    <name evidence="2" type="ordered locus">Clos_1819</name>
</gene>
<dbReference type="InterPro" id="IPR036397">
    <property type="entry name" value="RNaseH_sf"/>
</dbReference>
<dbReference type="PANTHER" id="PTHR38462:SF1">
    <property type="entry name" value="YPRB RIBONUCLEASE H-LIKE DOMAIN-CONTAINING PROTEIN"/>
    <property type="match status" value="1"/>
</dbReference>
<keyword evidence="3" id="KW-1185">Reference proteome</keyword>
<keyword evidence="2" id="KW-0540">Nuclease</keyword>